<evidence type="ECO:0000259" key="11">
    <source>
        <dbReference type="PROSITE" id="PS50893"/>
    </source>
</evidence>
<comment type="subcellular location">
    <subcellularLocation>
        <location evidence="1">Membrane</location>
        <topology evidence="1">Multi-pass membrane protein</topology>
    </subcellularLocation>
</comment>
<feature type="domain" description="ABC transporter" evidence="11">
    <location>
        <begin position="1201"/>
        <end position="1431"/>
    </location>
</feature>
<evidence type="ECO:0000256" key="8">
    <source>
        <dbReference type="ARBA" id="ARBA00023136"/>
    </source>
</evidence>
<keyword evidence="8 10" id="KW-0472">Membrane</keyword>
<evidence type="ECO:0000256" key="5">
    <source>
        <dbReference type="ARBA" id="ARBA00022741"/>
    </source>
</evidence>
<feature type="transmembrane region" description="Helical" evidence="10">
    <location>
        <begin position="205"/>
        <end position="228"/>
    </location>
</feature>
<protein>
    <submittedName>
        <fullName evidence="13">ATP-binding cassette sub-family A member 3-like</fullName>
    </submittedName>
</protein>
<feature type="domain" description="ABC transporter" evidence="11">
    <location>
        <begin position="484"/>
        <end position="713"/>
    </location>
</feature>
<feature type="transmembrane region" description="Helical" evidence="10">
    <location>
        <begin position="1124"/>
        <end position="1141"/>
    </location>
</feature>
<evidence type="ECO:0000256" key="4">
    <source>
        <dbReference type="ARBA" id="ARBA00022737"/>
    </source>
</evidence>
<evidence type="ECO:0000256" key="10">
    <source>
        <dbReference type="SAM" id="Phobius"/>
    </source>
</evidence>
<dbReference type="RefSeq" id="XP_030384717.1">
    <property type="nucleotide sequence ID" value="XM_030528857.1"/>
</dbReference>
<dbReference type="Pfam" id="PF12698">
    <property type="entry name" value="ABC2_membrane_3"/>
    <property type="match status" value="2"/>
</dbReference>
<dbReference type="GO" id="GO:0016887">
    <property type="term" value="F:ATP hydrolysis activity"/>
    <property type="evidence" value="ECO:0007669"/>
    <property type="project" value="InterPro"/>
</dbReference>
<dbReference type="CDD" id="cd03263">
    <property type="entry name" value="ABC_subfamily_A"/>
    <property type="match status" value="2"/>
</dbReference>
<dbReference type="PANTHER" id="PTHR19229">
    <property type="entry name" value="ATP-BINDING CASSETTE TRANSPORTER SUBFAMILY A ABCA"/>
    <property type="match status" value="1"/>
</dbReference>
<keyword evidence="3 10" id="KW-0812">Transmembrane</keyword>
<name>A0A6J2UC04_DROLE</name>
<dbReference type="InterPro" id="IPR003439">
    <property type="entry name" value="ABC_transporter-like_ATP-bd"/>
</dbReference>
<dbReference type="OrthoDB" id="6512918at2759"/>
<dbReference type="InterPro" id="IPR013525">
    <property type="entry name" value="ABC2_TM"/>
</dbReference>
<dbReference type="InterPro" id="IPR017871">
    <property type="entry name" value="ABC_transporter-like_CS"/>
</dbReference>
<dbReference type="Gene3D" id="3.40.50.300">
    <property type="entry name" value="P-loop containing nucleotide triphosphate hydrolases"/>
    <property type="match status" value="2"/>
</dbReference>
<feature type="transmembrane region" description="Helical" evidence="10">
    <location>
        <begin position="329"/>
        <end position="350"/>
    </location>
</feature>
<dbReference type="GeneID" id="115631954"/>
<evidence type="ECO:0000256" key="3">
    <source>
        <dbReference type="ARBA" id="ARBA00022692"/>
    </source>
</evidence>
<dbReference type="GO" id="GO:0016020">
    <property type="term" value="C:membrane"/>
    <property type="evidence" value="ECO:0007669"/>
    <property type="project" value="UniProtKB-SubCell"/>
</dbReference>
<gene>
    <name evidence="13" type="primary">LOC115631954</name>
</gene>
<dbReference type="PROSITE" id="PS00211">
    <property type="entry name" value="ABC_TRANSPORTER_1"/>
    <property type="match status" value="2"/>
</dbReference>
<reference evidence="13" key="1">
    <citation type="submission" date="2025-08" db="UniProtKB">
        <authorList>
            <consortium name="RefSeq"/>
        </authorList>
    </citation>
    <scope>IDENTIFICATION</scope>
    <source>
        <strain evidence="13">11010-0011.00</strain>
        <tissue evidence="13">Whole body</tissue>
    </source>
</reference>
<dbReference type="GO" id="GO:0140359">
    <property type="term" value="F:ABC-type transporter activity"/>
    <property type="evidence" value="ECO:0007669"/>
    <property type="project" value="InterPro"/>
</dbReference>
<evidence type="ECO:0000256" key="2">
    <source>
        <dbReference type="ARBA" id="ARBA00022448"/>
    </source>
</evidence>
<feature type="transmembrane region" description="Helical" evidence="10">
    <location>
        <begin position="268"/>
        <end position="288"/>
    </location>
</feature>
<sequence>MRQTETPENVPEQRFAAVPIDNLQLYLKRVVKGAIFVHDNGTLNMPIHVLCYTPKSNENDAIVQEAVKMLQLTGSRGYNTPDHMEYDLLKHNYIAGVVFKSTNIDTRTQEYPMVFKYSLRFPSELRTSNNTQILNWQTYRVFPMAAHLGPRNDKEIDGGVPVGYIAEGFLPIQHALTMSWLKLADESNFELLPQLQLKRFPYNPYIFDSLLLALGAIFPFFLVTCYIYPCTFITKYIAAEKEAQLKEIMKLLDLHNWLHWVAWFIKSYLVLFVITVIILVMLLVGINAPPVLPYSSFTALLFFFHFYIVASICFSFMVAAFFSKASSSAAILIIVWFISYMPFTYALMYYDKLGLAIKLILCFLFSNTALGFGAHIIVAFEQMGEGITWGNIFSSVSVDDNISLLHVIITLVLGSVLYMLICLYVEQIHPGHYGIAKKWYFPFQRKFMYPFTFAVVSQNNRDVPEEPCTCPPVQSEALEQRVGIRIRNLHKRFGDKVAVQDLSLNMYQDEITVLLGHNGAGKTTTIHMLTGIISPTSGTAYINGCDIRTELDCARSSLGICPQHNVLFGDMSVRNHIKFFSRLKGMEGEELKLEIKKYLVIMNLEKKQHTAASKLSGGMKRKLSLCCALCGNTKTVLCDEPSSGLDVAARRHLWDLLRAEKPGRTILLTTHYMDEADALADRIAIMSNGELKCYGTSFSLKNKYGSGYRLVCIKKPGCRSDKVTGFLSKYIPGIRPETEVGMELTYRLPTRSTSVYAEMFSALENELQRLQLDGYGISAASLEDVFEKTGADRYRNVGGHEVTNNVRLGYRSNRKRLVAGREHGIFDDDVYESRSGVRFVASAQSTPKVLQPLDISLKMFPSAYVVLEDNSGYETKEIADAYKKVVGKDAGLLNTKGSSFEDYILKESKENRALVDQKYVAGATISETNLTVWLNNKPLHTAPLTLNLMHNAMARKLLGSSARTHVVNDPLPFSQDTLQKRLKAVNAVGLQVALNLAMCMSYVVAFFVIPIIKERETRTKLLLFLTGVDVFLYWASHLLWDFVIFTLAVLLGLITIAIFQEPGFSTLEDMSRYLALLLIFILREGCSSLAVEKLSYGDACSIIPACCNIPPYFGSPEPGIRVEMIYLFIEGILLFVLLQVLDAKMCAGLQSFLNECCGVICCKAANRPEGGQDSARYKNDVQLERDAIANMTQDELNDLPLVVDRIRKKYGNIQAVKELSFYVAHSECFGLLGVNGAGKSTTFKMLTGDEVITSGDAYVDGISVRQNMSKVYDRIGYCPQYDALLEELTGGETMRLYCMLRGVRRRYIKDVCNDLASELGFIEHIDKPIKHYSGGNRRKLSVAIALITDPSVLYLDEPSAGMDPSARRKMWKVLAMIRELGKAIVLTSHCMEEVEALCMRIAIMVDGHFKCIGSTQYLKNKYSKGFILKIRVASGKATNTPQRPSTASHPRPSARASATIPRSSTRAPAPSPRASQGKSLSGPRERQQSGATNPNDFPCAKCTDNIRQIKKFIRENLPNAQLREEFRYQLTYFIPKQNANWPKIFNLIESNRVALNVEDYSITQMALDEMFLEFGNNPSKK</sequence>
<feature type="transmembrane region" description="Helical" evidence="10">
    <location>
        <begin position="401"/>
        <end position="421"/>
    </location>
</feature>
<dbReference type="GO" id="GO:0005524">
    <property type="term" value="F:ATP binding"/>
    <property type="evidence" value="ECO:0007669"/>
    <property type="project" value="UniProtKB-KW"/>
</dbReference>
<feature type="transmembrane region" description="Helical" evidence="10">
    <location>
        <begin position="1021"/>
        <end position="1036"/>
    </location>
</feature>
<evidence type="ECO:0000313" key="13">
    <source>
        <dbReference type="RefSeq" id="XP_030384717.1"/>
    </source>
</evidence>
<keyword evidence="6" id="KW-0067">ATP-binding</keyword>
<dbReference type="FunFam" id="3.40.50.300:FF:000298">
    <property type="entry name" value="ATP-binding cassette sub-family A member 12"/>
    <property type="match status" value="1"/>
</dbReference>
<keyword evidence="12" id="KW-1185">Reference proteome</keyword>
<dbReference type="PANTHER" id="PTHR19229:SF250">
    <property type="entry name" value="ABC TRANSPORTER DOMAIN-CONTAINING PROTEIN-RELATED"/>
    <property type="match status" value="1"/>
</dbReference>
<evidence type="ECO:0000256" key="6">
    <source>
        <dbReference type="ARBA" id="ARBA00022840"/>
    </source>
</evidence>
<dbReference type="FunFam" id="3.40.50.300:FF:000327">
    <property type="entry name" value="ATP-binding cassette sub-family A member 3"/>
    <property type="match status" value="1"/>
</dbReference>
<dbReference type="SMART" id="SM00382">
    <property type="entry name" value="AAA"/>
    <property type="match status" value="2"/>
</dbReference>
<keyword evidence="5" id="KW-0547">Nucleotide-binding</keyword>
<evidence type="ECO:0000256" key="1">
    <source>
        <dbReference type="ARBA" id="ARBA00004141"/>
    </source>
</evidence>
<organism evidence="12 13">
    <name type="scientific">Drosophila lebanonensis</name>
    <name type="common">Fruit fly</name>
    <name type="synonym">Scaptodrosophila lebanonensis</name>
    <dbReference type="NCBI Taxonomy" id="7225"/>
    <lineage>
        <taxon>Eukaryota</taxon>
        <taxon>Metazoa</taxon>
        <taxon>Ecdysozoa</taxon>
        <taxon>Arthropoda</taxon>
        <taxon>Hexapoda</taxon>
        <taxon>Insecta</taxon>
        <taxon>Pterygota</taxon>
        <taxon>Neoptera</taxon>
        <taxon>Endopterygota</taxon>
        <taxon>Diptera</taxon>
        <taxon>Brachycera</taxon>
        <taxon>Muscomorpha</taxon>
        <taxon>Ephydroidea</taxon>
        <taxon>Drosophilidae</taxon>
        <taxon>Scaptodrosophila</taxon>
    </lineage>
</organism>
<feature type="transmembrane region" description="Helical" evidence="10">
    <location>
        <begin position="988"/>
        <end position="1009"/>
    </location>
</feature>
<proteinExistence type="predicted"/>
<accession>A0A6J2UC04</accession>
<feature type="transmembrane region" description="Helical" evidence="10">
    <location>
        <begin position="1042"/>
        <end position="1059"/>
    </location>
</feature>
<dbReference type="InterPro" id="IPR026082">
    <property type="entry name" value="ABCA"/>
</dbReference>
<evidence type="ECO:0000256" key="9">
    <source>
        <dbReference type="SAM" id="MobiDB-lite"/>
    </source>
</evidence>
<dbReference type="InterPro" id="IPR027417">
    <property type="entry name" value="P-loop_NTPase"/>
</dbReference>
<feature type="transmembrane region" description="Helical" evidence="10">
    <location>
        <begin position="300"/>
        <end position="322"/>
    </location>
</feature>
<evidence type="ECO:0000313" key="12">
    <source>
        <dbReference type="Proteomes" id="UP000504634"/>
    </source>
</evidence>
<dbReference type="InterPro" id="IPR056264">
    <property type="entry name" value="R2_ABCA1-4-like"/>
</dbReference>
<dbReference type="SUPFAM" id="SSF52540">
    <property type="entry name" value="P-loop containing nucleoside triphosphate hydrolases"/>
    <property type="match status" value="2"/>
</dbReference>
<feature type="compositionally biased region" description="Low complexity" evidence="9">
    <location>
        <begin position="1443"/>
        <end position="1475"/>
    </location>
</feature>
<keyword evidence="4" id="KW-0677">Repeat</keyword>
<dbReference type="InterPro" id="IPR003593">
    <property type="entry name" value="AAA+_ATPase"/>
</dbReference>
<evidence type="ECO:0000256" key="7">
    <source>
        <dbReference type="ARBA" id="ARBA00022989"/>
    </source>
</evidence>
<feature type="transmembrane region" description="Helical" evidence="10">
    <location>
        <begin position="356"/>
        <end position="380"/>
    </location>
</feature>
<dbReference type="GO" id="GO:0005319">
    <property type="term" value="F:lipid transporter activity"/>
    <property type="evidence" value="ECO:0007669"/>
    <property type="project" value="TreeGrafter"/>
</dbReference>
<keyword evidence="7 10" id="KW-1133">Transmembrane helix</keyword>
<dbReference type="Pfam" id="PF23321">
    <property type="entry name" value="R1_ABCA1"/>
    <property type="match status" value="1"/>
</dbReference>
<dbReference type="Proteomes" id="UP000504634">
    <property type="component" value="Unplaced"/>
</dbReference>
<feature type="region of interest" description="Disordered" evidence="9">
    <location>
        <begin position="1437"/>
        <end position="1498"/>
    </location>
</feature>
<dbReference type="Pfam" id="PF00005">
    <property type="entry name" value="ABC_tran"/>
    <property type="match status" value="2"/>
</dbReference>
<keyword evidence="2" id="KW-0813">Transport</keyword>
<dbReference type="PROSITE" id="PS50893">
    <property type="entry name" value="ABC_TRANSPORTER_2"/>
    <property type="match status" value="2"/>
</dbReference>